<dbReference type="Proteomes" id="UP000428328">
    <property type="component" value="Chromosome"/>
</dbReference>
<keyword evidence="2" id="KW-1185">Reference proteome</keyword>
<name>A0A6I6JF99_9BACT</name>
<dbReference type="InterPro" id="IPR005358">
    <property type="entry name" value="Puta_zinc/iron-chelating_dom"/>
</dbReference>
<gene>
    <name evidence="1" type="ORF">GM415_06375</name>
</gene>
<sequence>MRTLNLFRGLFRRFRTLVLRREVEIVGQCRLCGNCCHGILLKDRGWLKRKRQFDKLCEREPAHTRFRITGKDHRGRLVFDCAMQGEDNLCTSYGERLPLCRNYPSKSLYYQGGWIGAECGFRFKSVTFRDVLLRRKQIRAPRFSDVLDQERERDLQQADKRTT</sequence>
<dbReference type="EMBL" id="CP046400">
    <property type="protein sequence ID" value="QGY39760.1"/>
    <property type="molecule type" value="Genomic_DNA"/>
</dbReference>
<protein>
    <submittedName>
        <fullName evidence="1">YkgJ family cysteine cluster protein</fullName>
    </submittedName>
</protein>
<evidence type="ECO:0000313" key="1">
    <source>
        <dbReference type="EMBL" id="QGY39760.1"/>
    </source>
</evidence>
<reference evidence="1 2" key="1">
    <citation type="submission" date="2019-11" db="EMBL/GenBank/DDBJ databases">
        <authorList>
            <person name="Zheng R.K."/>
            <person name="Sun C.M."/>
        </authorList>
    </citation>
    <scope>NUCLEOTIDE SEQUENCE [LARGE SCALE GENOMIC DNA]</scope>
    <source>
        <strain evidence="1 2">SRB007</strain>
    </source>
</reference>
<evidence type="ECO:0000313" key="2">
    <source>
        <dbReference type="Proteomes" id="UP000428328"/>
    </source>
</evidence>
<dbReference type="KEGG" id="psel:GM415_06375"/>
<dbReference type="RefSeq" id="WP_158946985.1">
    <property type="nucleotide sequence ID" value="NZ_CP046400.1"/>
</dbReference>
<dbReference type="AlphaFoldDB" id="A0A6I6JF99"/>
<accession>A0A6I6JF99</accession>
<organism evidence="1 2">
    <name type="scientific">Pseudodesulfovibrio cashew</name>
    <dbReference type="NCBI Taxonomy" id="2678688"/>
    <lineage>
        <taxon>Bacteria</taxon>
        <taxon>Pseudomonadati</taxon>
        <taxon>Thermodesulfobacteriota</taxon>
        <taxon>Desulfovibrionia</taxon>
        <taxon>Desulfovibrionales</taxon>
        <taxon>Desulfovibrionaceae</taxon>
    </lineage>
</organism>
<dbReference type="Pfam" id="PF03692">
    <property type="entry name" value="CxxCxxCC"/>
    <property type="match status" value="1"/>
</dbReference>
<proteinExistence type="predicted"/>